<evidence type="ECO:0000313" key="1">
    <source>
        <dbReference type="EMBL" id="WNC14884.1"/>
    </source>
</evidence>
<dbReference type="Gene3D" id="3.40.50.300">
    <property type="entry name" value="P-loop containing nucleotide triphosphate hydrolases"/>
    <property type="match status" value="1"/>
</dbReference>
<dbReference type="InterPro" id="IPR059206">
    <property type="entry name" value="Sll1717-like"/>
</dbReference>
<evidence type="ECO:0000313" key="2">
    <source>
        <dbReference type="Proteomes" id="UP001256827"/>
    </source>
</evidence>
<dbReference type="NCBIfam" id="NF047389">
    <property type="entry name" value="ATPase_Sll1717"/>
    <property type="match status" value="1"/>
</dbReference>
<name>A0ABY9T4S4_BREBE</name>
<dbReference type="InterPro" id="IPR027417">
    <property type="entry name" value="P-loop_NTPase"/>
</dbReference>
<gene>
    <name evidence="1" type="ORF">RGB73_00335</name>
</gene>
<dbReference type="RefSeq" id="WP_310767688.1">
    <property type="nucleotide sequence ID" value="NZ_CP134050.1"/>
</dbReference>
<evidence type="ECO:0008006" key="3">
    <source>
        <dbReference type="Google" id="ProtNLM"/>
    </source>
</evidence>
<sequence length="484" mass="56944">MFTLPLPVKQLYFGRVDASTEINEDKEKFLKNFYDANNVVGEITSNPIKFLILGKKGTGKTSVSKFIELSISEKYTAKYINFEEFDYIQFSEFKSDNRDEYEQYSTPWKWILYSYLSEILLSEDNQQIDLRTIFQKLFGRKGVSLSKLLNKRFNEGIEIPFDFVEEILGYKNEVYLLQDIVEILDVLISEYKLQSSKQYFLIIDGLDEKIKKEKYYTDAILSFLWSISRLNQDFINKKLPIKIIASLRNDVFDLIGGSNVYKKYYDNAVEIKWTNTSSDKFSYPLAGLISTRIKTSLLEKGFQEIEGDLVKRLLTTHVYGKEWKTRTWNFILDMTTYKPRDVISFLQECHEICNEDVKQIPQSVVWQALNNYSKYLVKEFKSELHGHITKEQADEIFDVIFPSLGKTFNYNDFYLKIGKSKHCLELTGGDILRLFYELGIVGFYVNDSHIEWYHREKSIVKKEFSSQSSKYQINQGLYKALSFW</sequence>
<organism evidence="1 2">
    <name type="scientific">Brevibacillus brevis</name>
    <name type="common">Bacillus brevis</name>
    <dbReference type="NCBI Taxonomy" id="1393"/>
    <lineage>
        <taxon>Bacteria</taxon>
        <taxon>Bacillati</taxon>
        <taxon>Bacillota</taxon>
        <taxon>Bacilli</taxon>
        <taxon>Bacillales</taxon>
        <taxon>Paenibacillaceae</taxon>
        <taxon>Brevibacillus</taxon>
    </lineage>
</organism>
<protein>
    <recommendedName>
        <fullName evidence="3">ATP-binding protein</fullName>
    </recommendedName>
</protein>
<reference evidence="1 2" key="1">
    <citation type="submission" date="2023-09" db="EMBL/GenBank/DDBJ databases">
        <title>Complete Genome and Methylome dissection of Bacillus brevis NEB573 original source of BbsI restriction endonuclease.</title>
        <authorList>
            <person name="Fomenkov A."/>
            <person name="Roberts R.D."/>
        </authorList>
    </citation>
    <scope>NUCLEOTIDE SEQUENCE [LARGE SCALE GENOMIC DNA]</scope>
    <source>
        <strain evidence="1 2">NEB573</strain>
    </source>
</reference>
<dbReference type="Proteomes" id="UP001256827">
    <property type="component" value="Chromosome"/>
</dbReference>
<dbReference type="EMBL" id="CP134050">
    <property type="protein sequence ID" value="WNC14884.1"/>
    <property type="molecule type" value="Genomic_DNA"/>
</dbReference>
<accession>A0ABY9T4S4</accession>
<keyword evidence="2" id="KW-1185">Reference proteome</keyword>
<proteinExistence type="predicted"/>